<gene>
    <name evidence="1" type="ORF">CEXT_246581</name>
</gene>
<keyword evidence="2" id="KW-1185">Reference proteome</keyword>
<sequence>MELIPSQTHPKAKNCLRQGYPHPMIEKLIFDNVFRNLHRFSVQFRSRFNSPTCYSEESFANNVFCDDLQLLYCSLNSEL</sequence>
<name>A0AAV4US42_CAEEX</name>
<dbReference type="Proteomes" id="UP001054945">
    <property type="component" value="Unassembled WGS sequence"/>
</dbReference>
<protein>
    <submittedName>
        <fullName evidence="1">Uncharacterized protein</fullName>
    </submittedName>
</protein>
<accession>A0AAV4US42</accession>
<dbReference type="EMBL" id="BPLR01013309">
    <property type="protein sequence ID" value="GIY60319.1"/>
    <property type="molecule type" value="Genomic_DNA"/>
</dbReference>
<evidence type="ECO:0000313" key="2">
    <source>
        <dbReference type="Proteomes" id="UP001054945"/>
    </source>
</evidence>
<reference evidence="1 2" key="1">
    <citation type="submission" date="2021-06" db="EMBL/GenBank/DDBJ databases">
        <title>Caerostris extrusa draft genome.</title>
        <authorList>
            <person name="Kono N."/>
            <person name="Arakawa K."/>
        </authorList>
    </citation>
    <scope>NUCLEOTIDE SEQUENCE [LARGE SCALE GENOMIC DNA]</scope>
</reference>
<proteinExistence type="predicted"/>
<dbReference type="AlphaFoldDB" id="A0AAV4US42"/>
<evidence type="ECO:0000313" key="1">
    <source>
        <dbReference type="EMBL" id="GIY60319.1"/>
    </source>
</evidence>
<organism evidence="1 2">
    <name type="scientific">Caerostris extrusa</name>
    <name type="common">Bark spider</name>
    <name type="synonym">Caerostris bankana</name>
    <dbReference type="NCBI Taxonomy" id="172846"/>
    <lineage>
        <taxon>Eukaryota</taxon>
        <taxon>Metazoa</taxon>
        <taxon>Ecdysozoa</taxon>
        <taxon>Arthropoda</taxon>
        <taxon>Chelicerata</taxon>
        <taxon>Arachnida</taxon>
        <taxon>Araneae</taxon>
        <taxon>Araneomorphae</taxon>
        <taxon>Entelegynae</taxon>
        <taxon>Araneoidea</taxon>
        <taxon>Araneidae</taxon>
        <taxon>Caerostris</taxon>
    </lineage>
</organism>
<comment type="caution">
    <text evidence="1">The sequence shown here is derived from an EMBL/GenBank/DDBJ whole genome shotgun (WGS) entry which is preliminary data.</text>
</comment>